<dbReference type="EMBL" id="AZIL01001544">
    <property type="protein sequence ID" value="EWM23656.1"/>
    <property type="molecule type" value="Genomic_DNA"/>
</dbReference>
<proteinExistence type="predicted"/>
<dbReference type="Proteomes" id="UP000019335">
    <property type="component" value="Chromosome 16"/>
</dbReference>
<reference evidence="1 2" key="1">
    <citation type="journal article" date="2014" name="Mol. Plant">
        <title>Chromosome Scale Genome Assembly and Transcriptome Profiling of Nannochloropsis gaditana in Nitrogen Depletion.</title>
        <authorList>
            <person name="Corteggiani Carpinelli E."/>
            <person name="Telatin A."/>
            <person name="Vitulo N."/>
            <person name="Forcato C."/>
            <person name="D'Angelo M."/>
            <person name="Schiavon R."/>
            <person name="Vezzi A."/>
            <person name="Giacometti G.M."/>
            <person name="Morosinotto T."/>
            <person name="Valle G."/>
        </authorList>
    </citation>
    <scope>NUCLEOTIDE SEQUENCE [LARGE SCALE GENOMIC DNA]</scope>
    <source>
        <strain evidence="1 2">B-31</strain>
    </source>
</reference>
<name>W7TSY5_9STRA</name>
<protein>
    <submittedName>
        <fullName evidence="1">Uncharacterized protein</fullName>
    </submittedName>
</protein>
<organism evidence="1 2">
    <name type="scientific">Nannochloropsis gaditana</name>
    <dbReference type="NCBI Taxonomy" id="72520"/>
    <lineage>
        <taxon>Eukaryota</taxon>
        <taxon>Sar</taxon>
        <taxon>Stramenopiles</taxon>
        <taxon>Ochrophyta</taxon>
        <taxon>Eustigmatophyceae</taxon>
        <taxon>Eustigmatales</taxon>
        <taxon>Monodopsidaceae</taxon>
        <taxon>Nannochloropsis</taxon>
    </lineage>
</organism>
<evidence type="ECO:0000313" key="2">
    <source>
        <dbReference type="Proteomes" id="UP000019335"/>
    </source>
</evidence>
<accession>W7TSY5</accession>
<comment type="caution">
    <text evidence="1">The sequence shown here is derived from an EMBL/GenBank/DDBJ whole genome shotgun (WGS) entry which is preliminary data.</text>
</comment>
<dbReference type="AlphaFoldDB" id="W7TSY5"/>
<gene>
    <name evidence="1" type="ORF">Naga_100191g14</name>
</gene>
<sequence>MVPKHTMTSSWILDTAGHSNCDSYERSSVPYHRSFSLLYKASPSTEEYDGVDLPLSFPLLSKSHNPFFARPYPPTCDDLAISTLPVHWGSGFGHEAWMLLSYVQGKDCAPGGAGEIRGRHAGRGHVRHPRHGHSVADCVGVN</sequence>
<keyword evidence="2" id="KW-1185">Reference proteome</keyword>
<evidence type="ECO:0000313" key="1">
    <source>
        <dbReference type="EMBL" id="EWM23656.1"/>
    </source>
</evidence>